<dbReference type="Pfam" id="PF00172">
    <property type="entry name" value="Zn_clus"/>
    <property type="match status" value="1"/>
</dbReference>
<feature type="compositionally biased region" description="Low complexity" evidence="2">
    <location>
        <begin position="242"/>
        <end position="257"/>
    </location>
</feature>
<feature type="compositionally biased region" description="Basic and acidic residues" evidence="2">
    <location>
        <begin position="393"/>
        <end position="405"/>
    </location>
</feature>
<feature type="compositionally biased region" description="Basic and acidic residues" evidence="2">
    <location>
        <begin position="205"/>
        <end position="214"/>
    </location>
</feature>
<dbReference type="SUPFAM" id="SSF57701">
    <property type="entry name" value="Zn2/Cys6 DNA-binding domain"/>
    <property type="match status" value="1"/>
</dbReference>
<dbReference type="GO" id="GO:0000981">
    <property type="term" value="F:DNA-binding transcription factor activity, RNA polymerase II-specific"/>
    <property type="evidence" value="ECO:0007669"/>
    <property type="project" value="InterPro"/>
</dbReference>
<dbReference type="Proteomes" id="UP001175353">
    <property type="component" value="Unassembled WGS sequence"/>
</dbReference>
<feature type="domain" description="Zn(2)-C6 fungal-type" evidence="3">
    <location>
        <begin position="82"/>
        <end position="116"/>
    </location>
</feature>
<dbReference type="Gene3D" id="4.10.240.10">
    <property type="entry name" value="Zn(2)-C6 fungal-type DNA-binding domain"/>
    <property type="match status" value="1"/>
</dbReference>
<gene>
    <name evidence="4" type="ORF">LTR91_020119</name>
</gene>
<dbReference type="PROSITE" id="PS50048">
    <property type="entry name" value="ZN2_CY6_FUNGAL_2"/>
    <property type="match status" value="1"/>
</dbReference>
<keyword evidence="1" id="KW-0539">Nucleus</keyword>
<proteinExistence type="predicted"/>
<evidence type="ECO:0000313" key="5">
    <source>
        <dbReference type="Proteomes" id="UP001175353"/>
    </source>
</evidence>
<dbReference type="EMBL" id="JAUJLE010000321">
    <property type="protein sequence ID" value="KAK0960937.1"/>
    <property type="molecule type" value="Genomic_DNA"/>
</dbReference>
<evidence type="ECO:0000259" key="3">
    <source>
        <dbReference type="PROSITE" id="PS50048"/>
    </source>
</evidence>
<dbReference type="GO" id="GO:0008270">
    <property type="term" value="F:zinc ion binding"/>
    <property type="evidence" value="ECO:0007669"/>
    <property type="project" value="InterPro"/>
</dbReference>
<feature type="region of interest" description="Disordered" evidence="2">
    <location>
        <begin position="360"/>
        <end position="423"/>
    </location>
</feature>
<dbReference type="InterPro" id="IPR036864">
    <property type="entry name" value="Zn2-C6_fun-type_DNA-bd_sf"/>
</dbReference>
<comment type="caution">
    <text evidence="4">The sequence shown here is derived from an EMBL/GenBank/DDBJ whole genome shotgun (WGS) entry which is preliminary data.</text>
</comment>
<feature type="compositionally biased region" description="Low complexity" evidence="2">
    <location>
        <begin position="268"/>
        <end position="290"/>
    </location>
</feature>
<reference evidence="4" key="1">
    <citation type="submission" date="2023-06" db="EMBL/GenBank/DDBJ databases">
        <title>Black Yeasts Isolated from many extreme environments.</title>
        <authorList>
            <person name="Coleine C."/>
            <person name="Stajich J.E."/>
            <person name="Selbmann L."/>
        </authorList>
    </citation>
    <scope>NUCLEOTIDE SEQUENCE</scope>
    <source>
        <strain evidence="4">CCFEE 5200</strain>
    </source>
</reference>
<feature type="compositionally biased region" description="Polar residues" evidence="2">
    <location>
        <begin position="369"/>
        <end position="379"/>
    </location>
</feature>
<protein>
    <recommendedName>
        <fullName evidence="3">Zn(2)-C6 fungal-type domain-containing protein</fullName>
    </recommendedName>
</protein>
<evidence type="ECO:0000313" key="4">
    <source>
        <dbReference type="EMBL" id="KAK0960937.1"/>
    </source>
</evidence>
<keyword evidence="5" id="KW-1185">Reference proteome</keyword>
<accession>A0AAN6H8G0</accession>
<organism evidence="4 5">
    <name type="scientific">Friedmanniomyces endolithicus</name>
    <dbReference type="NCBI Taxonomy" id="329885"/>
    <lineage>
        <taxon>Eukaryota</taxon>
        <taxon>Fungi</taxon>
        <taxon>Dikarya</taxon>
        <taxon>Ascomycota</taxon>
        <taxon>Pezizomycotina</taxon>
        <taxon>Dothideomycetes</taxon>
        <taxon>Dothideomycetidae</taxon>
        <taxon>Mycosphaerellales</taxon>
        <taxon>Teratosphaeriaceae</taxon>
        <taxon>Friedmanniomyces</taxon>
    </lineage>
</organism>
<dbReference type="CDD" id="cd00067">
    <property type="entry name" value="GAL4"/>
    <property type="match status" value="1"/>
</dbReference>
<feature type="region of interest" description="Disordered" evidence="2">
    <location>
        <begin position="1"/>
        <end position="52"/>
    </location>
</feature>
<feature type="compositionally biased region" description="Low complexity" evidence="2">
    <location>
        <begin position="20"/>
        <end position="34"/>
    </location>
</feature>
<feature type="compositionally biased region" description="Low complexity" evidence="2">
    <location>
        <begin position="186"/>
        <end position="203"/>
    </location>
</feature>
<dbReference type="SMART" id="SM00066">
    <property type="entry name" value="GAL4"/>
    <property type="match status" value="1"/>
</dbReference>
<dbReference type="PROSITE" id="PS00463">
    <property type="entry name" value="ZN2_CY6_FUNGAL_1"/>
    <property type="match status" value="1"/>
</dbReference>
<feature type="region of interest" description="Disordered" evidence="2">
    <location>
        <begin position="132"/>
        <end position="308"/>
    </location>
</feature>
<sequence length="423" mass="45660">MASIDPALASELADTDGEHQLPPVSQAVQQAPPAMQTLQPHHPDQYRALPAPPQMYAQPYPQPPMGAYGPQQPAPRQRTAIACRYCRRRKIRCSGFDQSEDGRCTNCQRFSQECVFTPVSAQTQAFVPAHTVWRGQNPPPNTQLYGAYGQPLPQHGGRPDQYPPPQQGGQYPPPPQGYQQPPPMYGQPQQGQQPHMQQLQGPQAGDKRPNDEPHTPTLAPPNPADQSQGQRGYSYGDPSGLAQAGASPSSSTASFHSMQPQAYYPYQPAHVSPPSAYSYAPSRASSSPHSLGHPGTSAPPATHSHQPAMPHYDGFTPSPGMTAATAARQGVMISEIVSHGVQQQQHQQQQYLAMQAAQLARQQEERTSTDMSMVQSLNRGPTHADGTATTGAEKQEEGGRSRGEMVDVGVQTDDLQTVKEPAA</sequence>
<evidence type="ECO:0000256" key="1">
    <source>
        <dbReference type="ARBA" id="ARBA00023242"/>
    </source>
</evidence>
<name>A0AAN6H8G0_9PEZI</name>
<feature type="compositionally biased region" description="Pro residues" evidence="2">
    <location>
        <begin position="161"/>
        <end position="185"/>
    </location>
</feature>
<dbReference type="AlphaFoldDB" id="A0AAN6H8G0"/>
<dbReference type="InterPro" id="IPR001138">
    <property type="entry name" value="Zn2Cys6_DnaBD"/>
</dbReference>
<evidence type="ECO:0000256" key="2">
    <source>
        <dbReference type="SAM" id="MobiDB-lite"/>
    </source>
</evidence>